<feature type="region of interest" description="Disordered" evidence="1">
    <location>
        <begin position="104"/>
        <end position="163"/>
    </location>
</feature>
<dbReference type="OrthoDB" id="3582634at2759"/>
<gene>
    <name evidence="2" type="ORF">BJ508DRAFT_336213</name>
</gene>
<reference evidence="2 3" key="1">
    <citation type="journal article" date="2018" name="Nat. Ecol. Evol.">
        <title>Pezizomycetes genomes reveal the molecular basis of ectomycorrhizal truffle lifestyle.</title>
        <authorList>
            <person name="Murat C."/>
            <person name="Payen T."/>
            <person name="Noel B."/>
            <person name="Kuo A."/>
            <person name="Morin E."/>
            <person name="Chen J."/>
            <person name="Kohler A."/>
            <person name="Krizsan K."/>
            <person name="Balestrini R."/>
            <person name="Da Silva C."/>
            <person name="Montanini B."/>
            <person name="Hainaut M."/>
            <person name="Levati E."/>
            <person name="Barry K.W."/>
            <person name="Belfiori B."/>
            <person name="Cichocki N."/>
            <person name="Clum A."/>
            <person name="Dockter R.B."/>
            <person name="Fauchery L."/>
            <person name="Guy J."/>
            <person name="Iotti M."/>
            <person name="Le Tacon F."/>
            <person name="Lindquist E.A."/>
            <person name="Lipzen A."/>
            <person name="Malagnac F."/>
            <person name="Mello A."/>
            <person name="Molinier V."/>
            <person name="Miyauchi S."/>
            <person name="Poulain J."/>
            <person name="Riccioni C."/>
            <person name="Rubini A."/>
            <person name="Sitrit Y."/>
            <person name="Splivallo R."/>
            <person name="Traeger S."/>
            <person name="Wang M."/>
            <person name="Zifcakova L."/>
            <person name="Wipf D."/>
            <person name="Zambonelli A."/>
            <person name="Paolocci F."/>
            <person name="Nowrousian M."/>
            <person name="Ottonello S."/>
            <person name="Baldrian P."/>
            <person name="Spatafora J.W."/>
            <person name="Henrissat B."/>
            <person name="Nagy L.G."/>
            <person name="Aury J.M."/>
            <person name="Wincker P."/>
            <person name="Grigoriev I.V."/>
            <person name="Bonfante P."/>
            <person name="Martin F.M."/>
        </authorList>
    </citation>
    <scope>NUCLEOTIDE SEQUENCE [LARGE SCALE GENOMIC DNA]</scope>
    <source>
        <strain evidence="2 3">RN42</strain>
    </source>
</reference>
<feature type="compositionally biased region" description="Basic and acidic residues" evidence="1">
    <location>
        <begin position="127"/>
        <end position="147"/>
    </location>
</feature>
<proteinExistence type="predicted"/>
<name>A0A3N4HFT8_ASCIM</name>
<evidence type="ECO:0000313" key="3">
    <source>
        <dbReference type="Proteomes" id="UP000275078"/>
    </source>
</evidence>
<dbReference type="Proteomes" id="UP000275078">
    <property type="component" value="Unassembled WGS sequence"/>
</dbReference>
<dbReference type="AlphaFoldDB" id="A0A3N4HFT8"/>
<keyword evidence="3" id="KW-1185">Reference proteome</keyword>
<dbReference type="STRING" id="1160509.A0A3N4HFT8"/>
<evidence type="ECO:0008006" key="4">
    <source>
        <dbReference type="Google" id="ProtNLM"/>
    </source>
</evidence>
<evidence type="ECO:0000313" key="2">
    <source>
        <dbReference type="EMBL" id="RPA71281.1"/>
    </source>
</evidence>
<protein>
    <recommendedName>
        <fullName evidence="4">FAR1 domain-containing protein</fullName>
    </recommendedName>
</protein>
<accession>A0A3N4HFT8</accession>
<evidence type="ECO:0000256" key="1">
    <source>
        <dbReference type="SAM" id="MobiDB-lite"/>
    </source>
</evidence>
<dbReference type="EMBL" id="ML119950">
    <property type="protein sequence ID" value="RPA71281.1"/>
    <property type="molecule type" value="Genomic_DNA"/>
</dbReference>
<sequence>MDSTSNEPTFFGDGLLFNQSDREESVRGLQDMRPSDEDDCVMTGWGIIRAHVEDELYDRYGNLRAAVGMGGVEDSEQEIKEEIQDSEFNGWVEAQDFETGVDEAARGGTTLNGDREVHENSNANEEVGGREHTEHSDSSQSEKDPTEHATNTMSPPPEPDTLFTTSEAAVDYCQTWARQHGYAVSRSKGSDKCGQIVLVCDRGGDSERRRHRLEEAREERRKQGKISRVMAQGTGKVGCEFKLSLWRQKSGGWKLVFTNPLHNDHEPSDEPVAHSHLRRLTLDQLNFVEQQTNAGGDSSC</sequence>
<organism evidence="2 3">
    <name type="scientific">Ascobolus immersus RN42</name>
    <dbReference type="NCBI Taxonomy" id="1160509"/>
    <lineage>
        <taxon>Eukaryota</taxon>
        <taxon>Fungi</taxon>
        <taxon>Dikarya</taxon>
        <taxon>Ascomycota</taxon>
        <taxon>Pezizomycotina</taxon>
        <taxon>Pezizomycetes</taxon>
        <taxon>Pezizales</taxon>
        <taxon>Ascobolaceae</taxon>
        <taxon>Ascobolus</taxon>
    </lineage>
</organism>